<dbReference type="Gene3D" id="1.10.10.580">
    <property type="entry name" value="Structural maintenance of chromosome 1. Chain E"/>
    <property type="match status" value="1"/>
</dbReference>
<dbReference type="PANTHER" id="PTHR12585:SF73">
    <property type="entry name" value="SISTER CHROMATID COHESION 1 PROTEIN 2"/>
    <property type="match status" value="1"/>
</dbReference>
<name>A0A6P6AT79_DURZI</name>
<dbReference type="GO" id="GO:0007062">
    <property type="term" value="P:sister chromatid cohesion"/>
    <property type="evidence" value="ECO:0007669"/>
    <property type="project" value="InterPro"/>
</dbReference>
<sequence>MCLSKCLVSKKGPLGAIWVAAYFFKNLKTAQIFETNISSSVDNILQDQLEIFSYRVLAYLLLGVVRIYSKKVDYLFDDCQEVLIKIKEFVVGEKNRAKKEALRATCFSITRPVNFDLDAFDLEILEDTSGGNVVPREEITLKDVNWKNVGIRQSSLDRFAALDDDFLMDYTSTEEYAHKSQFSLSCHPTDFETEARTSHDICDWIASMEKLQYDKSLHEEDSHLKLVSGVEEEPPNLVKIFYKNDREHVEVPDMAGLENHMDREANREKYNNRFPSEECVNLRSEAKEDPLGSPKPLAEDQSIKEKTKGPDLSESDKEMNQATEEDHLSILEASAKVPDIAGSIKHTEREAGREKWNGRFFSKEGVNLHSEAEEEPLSSVKSLGEDRANREKMKGPDLLQSENEVHQVMEEDHVSTLKTNVEVPDIAGSENHIGTEASRENYNDKFSQEKYLNHIAEIEEKSASLIKSFGEEQTNREMMNGLDRLQIENEVHHVMEEDSNLGASMEKLLGQGFSPMNVEEPSPLVKPLGEEIQTGAEQLHFPAMTTSKDGKCQVAAKDHTLSVTLDATPRSMLQDASGPTTPHFMLIPTPATKEHARFTRKRKCFFDDVIVFPNSIMRQWIKDSSDLVSKQRKGDRTALAGRKTCWISNLPQSFSEPSVPCTSELKSLYRGKRLRLLESIMKTSEKIDTLEPPPVVGSFVQAEIAPQTVEIRDPPDKLNLSGSPPLDASSKHAGIAPQTPTQQSPSLVVGEQVEIAPQTPVLQSKSLRPFESPEYLNCDNLDEVGSANMDPSESIQKESSLNEIVEKEPSLGKDEDFDLNPYFGQEIHSNEDDNQGQDGWSMRTRMVAKQLQKSFLDQRKRGEKEKVKLSQLLERTTKKASARLFYEILVLKTKGLVDVKQDTAFGDILVLNSFLIGTKLTELMKSKTAGGSIC</sequence>
<dbReference type="GO" id="GO:0003682">
    <property type="term" value="F:chromatin binding"/>
    <property type="evidence" value="ECO:0007669"/>
    <property type="project" value="TreeGrafter"/>
</dbReference>
<feature type="region of interest" description="Disordered" evidence="8">
    <location>
        <begin position="708"/>
        <end position="745"/>
    </location>
</feature>
<evidence type="ECO:0000256" key="5">
    <source>
        <dbReference type="ARBA" id="ARBA00022829"/>
    </source>
</evidence>
<reference evidence="12" key="1">
    <citation type="submission" date="2025-08" db="UniProtKB">
        <authorList>
            <consortium name="RefSeq"/>
        </authorList>
    </citation>
    <scope>IDENTIFICATION</scope>
    <source>
        <tissue evidence="12">Fruit stalk</tissue>
    </source>
</reference>
<evidence type="ECO:0000256" key="4">
    <source>
        <dbReference type="ARBA" id="ARBA00022776"/>
    </source>
</evidence>
<dbReference type="GO" id="GO:1990414">
    <property type="term" value="P:replication-born double-strand break repair via sister chromatid exchange"/>
    <property type="evidence" value="ECO:0007669"/>
    <property type="project" value="TreeGrafter"/>
</dbReference>
<dbReference type="GO" id="GO:0007059">
    <property type="term" value="P:chromosome segregation"/>
    <property type="evidence" value="ECO:0007669"/>
    <property type="project" value="UniProtKB-KW"/>
</dbReference>
<comment type="subunit">
    <text evidence="7">Component of the cohesin complex.</text>
</comment>
<dbReference type="AlphaFoldDB" id="A0A6P6AT79"/>
<evidence type="ECO:0000256" key="8">
    <source>
        <dbReference type="SAM" id="MobiDB-lite"/>
    </source>
</evidence>
<dbReference type="InterPro" id="IPR039781">
    <property type="entry name" value="Rad21/Rec8-like"/>
</dbReference>
<dbReference type="GO" id="GO:0051301">
    <property type="term" value="P:cell division"/>
    <property type="evidence" value="ECO:0007669"/>
    <property type="project" value="UniProtKB-KW"/>
</dbReference>
<dbReference type="CDD" id="cd21793">
    <property type="entry name" value="Rad21_Rec8_M_AtSYN1-like"/>
    <property type="match status" value="1"/>
</dbReference>
<evidence type="ECO:0000256" key="6">
    <source>
        <dbReference type="ARBA" id="ARBA00023242"/>
    </source>
</evidence>
<dbReference type="OrthoDB" id="10071381at2759"/>
<evidence type="ECO:0000256" key="2">
    <source>
        <dbReference type="ARBA" id="ARBA00009870"/>
    </source>
</evidence>
<keyword evidence="6" id="KW-0539">Nucleus</keyword>
<keyword evidence="11" id="KW-1185">Reference proteome</keyword>
<dbReference type="InterPro" id="IPR006910">
    <property type="entry name" value="Rad21_Rec8_N"/>
</dbReference>
<evidence type="ECO:0000256" key="7">
    <source>
        <dbReference type="ARBA" id="ARBA00064543"/>
    </source>
</evidence>
<dbReference type="KEGG" id="dzi:111312193"/>
<dbReference type="SUPFAM" id="SSF46785">
    <property type="entry name" value="Winged helix' DNA-binding domain"/>
    <property type="match status" value="1"/>
</dbReference>
<comment type="subcellular location">
    <subcellularLocation>
        <location evidence="1">Nucleus</location>
    </subcellularLocation>
</comment>
<keyword evidence="5" id="KW-0159">Chromosome partition</keyword>
<keyword evidence="3" id="KW-0132">Cell division</keyword>
<dbReference type="Pfam" id="PF04824">
    <property type="entry name" value="Rad21_Rec8"/>
    <property type="match status" value="1"/>
</dbReference>
<organism evidence="11 12">
    <name type="scientific">Durio zibethinus</name>
    <name type="common">Durian</name>
    <dbReference type="NCBI Taxonomy" id="66656"/>
    <lineage>
        <taxon>Eukaryota</taxon>
        <taxon>Viridiplantae</taxon>
        <taxon>Streptophyta</taxon>
        <taxon>Embryophyta</taxon>
        <taxon>Tracheophyta</taxon>
        <taxon>Spermatophyta</taxon>
        <taxon>Magnoliopsida</taxon>
        <taxon>eudicotyledons</taxon>
        <taxon>Gunneridae</taxon>
        <taxon>Pentapetalae</taxon>
        <taxon>rosids</taxon>
        <taxon>malvids</taxon>
        <taxon>Malvales</taxon>
        <taxon>Malvaceae</taxon>
        <taxon>Helicteroideae</taxon>
        <taxon>Durio</taxon>
    </lineage>
</organism>
<dbReference type="GO" id="GO:0008278">
    <property type="term" value="C:cohesin complex"/>
    <property type="evidence" value="ECO:0007669"/>
    <property type="project" value="InterPro"/>
</dbReference>
<dbReference type="RefSeq" id="XP_022767978.1">
    <property type="nucleotide sequence ID" value="XM_022912243.1"/>
</dbReference>
<dbReference type="InterPro" id="IPR006909">
    <property type="entry name" value="Rad21/Rec8_C_eu"/>
</dbReference>
<feature type="compositionally biased region" description="Basic and acidic residues" evidence="8">
    <location>
        <begin position="297"/>
        <end position="324"/>
    </location>
</feature>
<evidence type="ECO:0000259" key="9">
    <source>
        <dbReference type="Pfam" id="PF04824"/>
    </source>
</evidence>
<evidence type="ECO:0000259" key="10">
    <source>
        <dbReference type="Pfam" id="PF04825"/>
    </source>
</evidence>
<feature type="domain" description="Rad21/Rec8-like protein C-terminal eukaryotic" evidence="9">
    <location>
        <begin position="863"/>
        <end position="910"/>
    </location>
</feature>
<comment type="similarity">
    <text evidence="2">Belongs to the rad21 family.</text>
</comment>
<feature type="domain" description="Rad21/Rec8-like protein N-terminal" evidence="10">
    <location>
        <begin position="1"/>
        <end position="94"/>
    </location>
</feature>
<feature type="region of interest" description="Disordered" evidence="8">
    <location>
        <begin position="284"/>
        <end position="324"/>
    </location>
</feature>
<dbReference type="Proteomes" id="UP000515121">
    <property type="component" value="Unplaced"/>
</dbReference>
<keyword evidence="4" id="KW-0131">Cell cycle</keyword>
<gene>
    <name evidence="12" type="primary">LOC111312193</name>
</gene>
<accession>A0A6P6AT79</accession>
<feature type="region of interest" description="Disordered" evidence="8">
    <location>
        <begin position="370"/>
        <end position="391"/>
    </location>
</feature>
<dbReference type="GeneID" id="111312193"/>
<proteinExistence type="inferred from homology"/>
<dbReference type="InterPro" id="IPR023093">
    <property type="entry name" value="ScpA-like_C"/>
</dbReference>
<evidence type="ECO:0000313" key="12">
    <source>
        <dbReference type="RefSeq" id="XP_022767978.1"/>
    </source>
</evidence>
<dbReference type="GO" id="GO:0005634">
    <property type="term" value="C:nucleus"/>
    <property type="evidence" value="ECO:0007669"/>
    <property type="project" value="UniProtKB-SubCell"/>
</dbReference>
<dbReference type="InterPro" id="IPR036390">
    <property type="entry name" value="WH_DNA-bd_sf"/>
</dbReference>
<dbReference type="Pfam" id="PF04825">
    <property type="entry name" value="Rad21_Rec8_N"/>
    <property type="match status" value="1"/>
</dbReference>
<dbReference type="FunFam" id="1.10.10.580:FF:000002">
    <property type="entry name" value="Sister chromatid cohesion 1 protein 4"/>
    <property type="match status" value="1"/>
</dbReference>
<dbReference type="PANTHER" id="PTHR12585">
    <property type="entry name" value="SCC1 / RAD21 FAMILY MEMBER"/>
    <property type="match status" value="1"/>
</dbReference>
<evidence type="ECO:0000313" key="11">
    <source>
        <dbReference type="Proteomes" id="UP000515121"/>
    </source>
</evidence>
<evidence type="ECO:0000256" key="1">
    <source>
        <dbReference type="ARBA" id="ARBA00004123"/>
    </source>
</evidence>
<keyword evidence="4" id="KW-0498">Mitosis</keyword>
<protein>
    <submittedName>
        <fullName evidence="12">Sister chromatid cohesion 1 protein 2-like isoform X1</fullName>
    </submittedName>
</protein>
<evidence type="ECO:0000256" key="3">
    <source>
        <dbReference type="ARBA" id="ARBA00022618"/>
    </source>
</evidence>